<dbReference type="PANTHER" id="PTHR13247">
    <property type="entry name" value="TETRATRICOPEPTIDE REPEAT PROTEIN 11 TPR REPEAT PROTEIN 11"/>
    <property type="match status" value="1"/>
</dbReference>
<sequence length="122" mass="13903">MNVSETLTNATQLITSEKRQDIHAGLDLLNQLLVDGPDTPTYLMHLALAHFRLSEYEDARRNLSRLLRMQPNHMEARVLYQIVSDRAKRDGMISMVFTGGLVAAVGYALFKTMSHRPGRRFM</sequence>
<accession>A0A8J6BXP4</accession>
<dbReference type="Pfam" id="PF14853">
    <property type="entry name" value="Fis1_TPR_C"/>
    <property type="match status" value="1"/>
</dbReference>
<keyword evidence="1" id="KW-0802">TPR repeat</keyword>
<reference evidence="3" key="1">
    <citation type="submission" date="2021-05" db="EMBL/GenBank/DDBJ databases">
        <title>A free-living protist that lacks canonical eukaryotic 1 DNA replication and segregation systems.</title>
        <authorList>
            <person name="Salas-Leiva D.E."/>
            <person name="Tromer E.C."/>
            <person name="Curtis B.A."/>
            <person name="Jerlstrom-Hultqvist J."/>
            <person name="Kolisko M."/>
            <person name="Yi Z."/>
            <person name="Salas-Leiva J.S."/>
            <person name="Gallot-Lavallee L."/>
            <person name="Kops G.J.P.L."/>
            <person name="Archibald J.M."/>
            <person name="Simpson A.G.B."/>
            <person name="Roger A.J."/>
        </authorList>
    </citation>
    <scope>NUCLEOTIDE SEQUENCE</scope>
    <source>
        <strain evidence="3">BICM</strain>
    </source>
</reference>
<name>A0A8J6BXP4_9EUKA</name>
<keyword evidence="4" id="KW-1185">Reference proteome</keyword>
<dbReference type="GO" id="GO:0000266">
    <property type="term" value="P:mitochondrial fission"/>
    <property type="evidence" value="ECO:0007669"/>
    <property type="project" value="InterPro"/>
</dbReference>
<evidence type="ECO:0000313" key="4">
    <source>
        <dbReference type="Proteomes" id="UP000717585"/>
    </source>
</evidence>
<dbReference type="GO" id="GO:0016559">
    <property type="term" value="P:peroxisome fission"/>
    <property type="evidence" value="ECO:0007669"/>
    <property type="project" value="TreeGrafter"/>
</dbReference>
<keyword evidence="2" id="KW-0812">Transmembrane</keyword>
<dbReference type="GO" id="GO:0000422">
    <property type="term" value="P:autophagy of mitochondrion"/>
    <property type="evidence" value="ECO:0007669"/>
    <property type="project" value="TreeGrafter"/>
</dbReference>
<dbReference type="InterPro" id="IPR016543">
    <property type="entry name" value="Fis1"/>
</dbReference>
<dbReference type="InterPro" id="IPR028061">
    <property type="entry name" value="Fis1_TPR_C"/>
</dbReference>
<dbReference type="GO" id="GO:0005741">
    <property type="term" value="C:mitochondrial outer membrane"/>
    <property type="evidence" value="ECO:0007669"/>
    <property type="project" value="TreeGrafter"/>
</dbReference>
<keyword evidence="2" id="KW-0472">Membrane</keyword>
<dbReference type="InterPro" id="IPR019734">
    <property type="entry name" value="TPR_rpt"/>
</dbReference>
<dbReference type="Gene3D" id="1.25.40.10">
    <property type="entry name" value="Tetratricopeptide repeat domain"/>
    <property type="match status" value="1"/>
</dbReference>
<organism evidence="3 4">
    <name type="scientific">Carpediemonas membranifera</name>
    <dbReference type="NCBI Taxonomy" id="201153"/>
    <lineage>
        <taxon>Eukaryota</taxon>
        <taxon>Metamonada</taxon>
        <taxon>Carpediemonas-like organisms</taxon>
        <taxon>Carpediemonas</taxon>
    </lineage>
</organism>
<dbReference type="PANTHER" id="PTHR13247:SF0">
    <property type="entry name" value="MITOCHONDRIAL FISSION 1 PROTEIN"/>
    <property type="match status" value="1"/>
</dbReference>
<dbReference type="SUPFAM" id="SSF48452">
    <property type="entry name" value="TPR-like"/>
    <property type="match status" value="1"/>
</dbReference>
<dbReference type="OrthoDB" id="421154at2759"/>
<dbReference type="PROSITE" id="PS50005">
    <property type="entry name" value="TPR"/>
    <property type="match status" value="1"/>
</dbReference>
<gene>
    <name evidence="3" type="ORF">J8273_4815</name>
</gene>
<dbReference type="AlphaFoldDB" id="A0A8J6BXP4"/>
<keyword evidence="2" id="KW-1133">Transmembrane helix</keyword>
<evidence type="ECO:0000256" key="1">
    <source>
        <dbReference type="PROSITE-ProRule" id="PRU00339"/>
    </source>
</evidence>
<feature type="transmembrane region" description="Helical" evidence="2">
    <location>
        <begin position="92"/>
        <end position="110"/>
    </location>
</feature>
<evidence type="ECO:0000256" key="2">
    <source>
        <dbReference type="SAM" id="Phobius"/>
    </source>
</evidence>
<dbReference type="EMBL" id="JAHDYR010000021">
    <property type="protein sequence ID" value="KAG9393696.1"/>
    <property type="molecule type" value="Genomic_DNA"/>
</dbReference>
<dbReference type="Proteomes" id="UP000717585">
    <property type="component" value="Unassembled WGS sequence"/>
</dbReference>
<feature type="repeat" description="TPR" evidence="1">
    <location>
        <begin position="40"/>
        <end position="73"/>
    </location>
</feature>
<dbReference type="GO" id="GO:0005778">
    <property type="term" value="C:peroxisomal membrane"/>
    <property type="evidence" value="ECO:0007669"/>
    <property type="project" value="TreeGrafter"/>
</dbReference>
<evidence type="ECO:0000313" key="3">
    <source>
        <dbReference type="EMBL" id="KAG9393696.1"/>
    </source>
</evidence>
<protein>
    <submittedName>
        <fullName evidence="3">Fis1</fullName>
    </submittedName>
</protein>
<dbReference type="InterPro" id="IPR011990">
    <property type="entry name" value="TPR-like_helical_dom_sf"/>
</dbReference>
<comment type="caution">
    <text evidence="3">The sequence shown here is derived from an EMBL/GenBank/DDBJ whole genome shotgun (WGS) entry which is preliminary data.</text>
</comment>
<proteinExistence type="predicted"/>